<gene>
    <name evidence="3" type="ORF">HK100_010442</name>
</gene>
<dbReference type="GO" id="GO:0009001">
    <property type="term" value="F:serine O-acetyltransferase activity"/>
    <property type="evidence" value="ECO:0007669"/>
    <property type="project" value="TreeGrafter"/>
</dbReference>
<dbReference type="NCBIfam" id="NF001209">
    <property type="entry name" value="PRK00175.1"/>
    <property type="match status" value="1"/>
</dbReference>
<organism evidence="3 4">
    <name type="scientific">Physocladia obscura</name>
    <dbReference type="NCBI Taxonomy" id="109957"/>
    <lineage>
        <taxon>Eukaryota</taxon>
        <taxon>Fungi</taxon>
        <taxon>Fungi incertae sedis</taxon>
        <taxon>Chytridiomycota</taxon>
        <taxon>Chytridiomycota incertae sedis</taxon>
        <taxon>Chytridiomycetes</taxon>
        <taxon>Chytridiales</taxon>
        <taxon>Chytriomycetaceae</taxon>
        <taxon>Physocladia</taxon>
    </lineage>
</organism>
<accession>A0AAD5T2C3</accession>
<evidence type="ECO:0000313" key="3">
    <source>
        <dbReference type="EMBL" id="KAJ3126109.1"/>
    </source>
</evidence>
<dbReference type="Proteomes" id="UP001211907">
    <property type="component" value="Unassembled WGS sequence"/>
</dbReference>
<feature type="domain" description="AB hydrolase-1" evidence="2">
    <location>
        <begin position="109"/>
        <end position="425"/>
    </location>
</feature>
<comment type="caution">
    <text evidence="3">The sequence shown here is derived from an EMBL/GenBank/DDBJ whole genome shotgun (WGS) entry which is preliminary data.</text>
</comment>
<reference evidence="3" key="1">
    <citation type="submission" date="2020-05" db="EMBL/GenBank/DDBJ databases">
        <title>Phylogenomic resolution of chytrid fungi.</title>
        <authorList>
            <person name="Stajich J.E."/>
            <person name="Amses K."/>
            <person name="Simmons R."/>
            <person name="Seto K."/>
            <person name="Myers J."/>
            <person name="Bonds A."/>
            <person name="Quandt C.A."/>
            <person name="Barry K."/>
            <person name="Liu P."/>
            <person name="Grigoriev I."/>
            <person name="Longcore J.E."/>
            <person name="James T.Y."/>
        </authorList>
    </citation>
    <scope>NUCLEOTIDE SEQUENCE</scope>
    <source>
        <strain evidence="3">JEL0513</strain>
    </source>
</reference>
<dbReference type="NCBIfam" id="TIGR01392">
    <property type="entry name" value="homoserO_Ac_trn"/>
    <property type="match status" value="1"/>
</dbReference>
<dbReference type="GO" id="GO:0009092">
    <property type="term" value="P:homoserine metabolic process"/>
    <property type="evidence" value="ECO:0007669"/>
    <property type="project" value="TreeGrafter"/>
</dbReference>
<dbReference type="SUPFAM" id="SSF53474">
    <property type="entry name" value="alpha/beta-Hydrolases"/>
    <property type="match status" value="1"/>
</dbReference>
<evidence type="ECO:0000256" key="1">
    <source>
        <dbReference type="ARBA" id="ARBA00006886"/>
    </source>
</evidence>
<sequence length="515" mass="57745">MAVALPVQQYLRFVIRKFSNSSISRTLSGISSASTQFRLATVAQQPATDHKSPRPPSPPVIKPQVFRSNKPYELYKHDAPFKMHLGGELPSFEIAYESWGKMNERKDNVILLTTGMSDSSHAKSHYGNRQDGWWEKFIGPGLPLDTEKFHIICTNSLGGCYGSTGPASINPATGNRYATDFPLVTVWDIARTQFRLLDSLGVERAHAVVGSSMGGMTSLAVAALYPHRVGRIVSISAAARSHPYSIALRHAQRQVLMSDINWKDGKYYDGEPPQKGLNLTREFIPQLARQIGTITYRSGPEWEIRFGRKRVDPKSKQGLSTDFMIESYLDHQGKKWRYDANSFLYLSRAMDMFDMSDRLDFDTNNDTKHILHESVHNFRDKEDKNVTDYTHTHHLTKGMSTIKCPVLVIGVKSDFLIPSWQQKEIATCLKAAGNNMVTHFEIDGVYGHDTFLLDFSNIGSAVKGHLEIDFEDSLIPIFNSFSRFDIGNGADAFGRPDNIFGASLQQAERDGAKDV</sequence>
<dbReference type="PANTHER" id="PTHR32268">
    <property type="entry name" value="HOMOSERINE O-ACETYLTRANSFERASE"/>
    <property type="match status" value="1"/>
</dbReference>
<dbReference type="HAMAP" id="MF_00296">
    <property type="entry name" value="MetX_acyltransf"/>
    <property type="match status" value="1"/>
</dbReference>
<dbReference type="Gene3D" id="3.40.50.1820">
    <property type="entry name" value="alpha/beta hydrolase"/>
    <property type="match status" value="1"/>
</dbReference>
<name>A0AAD5T2C3_9FUNG</name>
<protein>
    <recommendedName>
        <fullName evidence="2">AB hydrolase-1 domain-containing protein</fullName>
    </recommendedName>
</protein>
<dbReference type="InterPro" id="IPR029058">
    <property type="entry name" value="AB_hydrolase_fold"/>
</dbReference>
<dbReference type="GO" id="GO:0009086">
    <property type="term" value="P:methionine biosynthetic process"/>
    <property type="evidence" value="ECO:0007669"/>
    <property type="project" value="TreeGrafter"/>
</dbReference>
<dbReference type="InterPro" id="IPR000073">
    <property type="entry name" value="AB_hydrolase_1"/>
</dbReference>
<evidence type="ECO:0000259" key="2">
    <source>
        <dbReference type="Pfam" id="PF00561"/>
    </source>
</evidence>
<proteinExistence type="inferred from homology"/>
<dbReference type="GO" id="GO:0004414">
    <property type="term" value="F:homoserine O-acetyltransferase activity"/>
    <property type="evidence" value="ECO:0007669"/>
    <property type="project" value="TreeGrafter"/>
</dbReference>
<dbReference type="InterPro" id="IPR008220">
    <property type="entry name" value="HAT_MetX-like"/>
</dbReference>
<comment type="similarity">
    <text evidence="1">Belongs to the AB hydrolase superfamily. MetX family.</text>
</comment>
<dbReference type="AlphaFoldDB" id="A0AAD5T2C3"/>
<dbReference type="GO" id="GO:0005739">
    <property type="term" value="C:mitochondrion"/>
    <property type="evidence" value="ECO:0007669"/>
    <property type="project" value="TreeGrafter"/>
</dbReference>
<dbReference type="Pfam" id="PF00561">
    <property type="entry name" value="Abhydrolase_1"/>
    <property type="match status" value="1"/>
</dbReference>
<keyword evidence="4" id="KW-1185">Reference proteome</keyword>
<dbReference type="PANTHER" id="PTHR32268:SF16">
    <property type="entry name" value="SERINE O-SUCCINYLTRANSFERASE"/>
    <property type="match status" value="1"/>
</dbReference>
<evidence type="ECO:0000313" key="4">
    <source>
        <dbReference type="Proteomes" id="UP001211907"/>
    </source>
</evidence>
<dbReference type="GO" id="GO:0006535">
    <property type="term" value="P:cysteine biosynthetic process from serine"/>
    <property type="evidence" value="ECO:0007669"/>
    <property type="project" value="TreeGrafter"/>
</dbReference>
<dbReference type="EMBL" id="JADGJH010000576">
    <property type="protein sequence ID" value="KAJ3126109.1"/>
    <property type="molecule type" value="Genomic_DNA"/>
</dbReference>